<evidence type="ECO:0000256" key="1">
    <source>
        <dbReference type="SAM" id="SignalP"/>
    </source>
</evidence>
<name>A0A3N0Z975_ANAGA</name>
<proteinExistence type="predicted"/>
<sequence length="140" mass="15845">MHFIKLLLSAVFLSGRLWTPSLQGQCWLSRRERCPLKPDCRIVKAFGKQGPPFTTPLTPDYLSPVFSGIPSVSSECHRVLSSPRLPASTFPGKDKNHHQIQSQQQSRSNPALLTCILLFILWLLNKHFFTITRVSVPFCV</sequence>
<organism evidence="2 3">
    <name type="scientific">Anabarilius grahami</name>
    <name type="common">Kanglang fish</name>
    <name type="synonym">Barilius grahami</name>
    <dbReference type="NCBI Taxonomy" id="495550"/>
    <lineage>
        <taxon>Eukaryota</taxon>
        <taxon>Metazoa</taxon>
        <taxon>Chordata</taxon>
        <taxon>Craniata</taxon>
        <taxon>Vertebrata</taxon>
        <taxon>Euteleostomi</taxon>
        <taxon>Actinopterygii</taxon>
        <taxon>Neopterygii</taxon>
        <taxon>Teleostei</taxon>
        <taxon>Ostariophysi</taxon>
        <taxon>Cypriniformes</taxon>
        <taxon>Xenocyprididae</taxon>
        <taxon>Xenocypridinae</taxon>
        <taxon>Xenocypridinae incertae sedis</taxon>
        <taxon>Anabarilius</taxon>
    </lineage>
</organism>
<dbReference type="EMBL" id="RJVU01003789">
    <property type="protein sequence ID" value="ROL54995.1"/>
    <property type="molecule type" value="Genomic_DNA"/>
</dbReference>
<feature type="chain" id="PRO_5018268197" description="Secreted protein" evidence="1">
    <location>
        <begin position="24"/>
        <end position="140"/>
    </location>
</feature>
<gene>
    <name evidence="2" type="ORF">DPX16_5024</name>
</gene>
<dbReference type="AlphaFoldDB" id="A0A3N0Z975"/>
<protein>
    <recommendedName>
        <fullName evidence="4">Secreted protein</fullName>
    </recommendedName>
</protein>
<keyword evidence="1" id="KW-0732">Signal</keyword>
<evidence type="ECO:0000313" key="2">
    <source>
        <dbReference type="EMBL" id="ROL54995.1"/>
    </source>
</evidence>
<evidence type="ECO:0000313" key="3">
    <source>
        <dbReference type="Proteomes" id="UP000281406"/>
    </source>
</evidence>
<comment type="caution">
    <text evidence="2">The sequence shown here is derived from an EMBL/GenBank/DDBJ whole genome shotgun (WGS) entry which is preliminary data.</text>
</comment>
<reference evidence="2 3" key="1">
    <citation type="submission" date="2018-10" db="EMBL/GenBank/DDBJ databases">
        <title>Genome assembly for a Yunnan-Guizhou Plateau 3E fish, Anabarilius grahami (Regan), and its evolutionary and genetic applications.</title>
        <authorList>
            <person name="Jiang W."/>
        </authorList>
    </citation>
    <scope>NUCLEOTIDE SEQUENCE [LARGE SCALE GENOMIC DNA]</scope>
    <source>
        <strain evidence="2">AG-KIZ</strain>
        <tissue evidence="2">Muscle</tissue>
    </source>
</reference>
<dbReference type="Proteomes" id="UP000281406">
    <property type="component" value="Unassembled WGS sequence"/>
</dbReference>
<keyword evidence="3" id="KW-1185">Reference proteome</keyword>
<evidence type="ECO:0008006" key="4">
    <source>
        <dbReference type="Google" id="ProtNLM"/>
    </source>
</evidence>
<accession>A0A3N0Z975</accession>
<feature type="signal peptide" evidence="1">
    <location>
        <begin position="1"/>
        <end position="23"/>
    </location>
</feature>